<sequence>MNHFSKLLTAVAFIGLSGYSLAADTIKIGVVGPVTGPVVQYGDMVFGGALAAVDEINKAGGVNGAKLEAVKYDDMCDAKQGVAVANKIVNDGVKFVVGHTCSGPTQVAINIYDEDGVLMITPSATAPEITQRGYQMIFRTIGLDNMQAPVAASYVAEKVKPKAVAVIHDKQQYGEGVATAFKDVVSAKGVKVITFEGINVGDKDFSSLITKLKRENVDFVYFGGYHPELGMLLRQAKEKGLDAKFMGPEGAGNPMLSAIAGEASEGLLVTLPRSVDSDTRNATVVEALKARKVDAAGAFVLPAYAAVQVIAQGIEKAKSTDTEEVADVIHSEKFNLVLGENISFDKKGDINGFQFSVYEWHKDGSKTLAK</sequence>
<keyword evidence="2" id="KW-0813">Transport</keyword>
<dbReference type="SUPFAM" id="SSF53822">
    <property type="entry name" value="Periplasmic binding protein-like I"/>
    <property type="match status" value="1"/>
</dbReference>
<comment type="similarity">
    <text evidence="1">Belongs to the leucine-binding protein family.</text>
</comment>
<accession>A0A974NE40</accession>
<keyword evidence="4" id="KW-0029">Amino-acid transport</keyword>
<feature type="domain" description="Leucine-binding protein" evidence="6">
    <location>
        <begin position="25"/>
        <end position="363"/>
    </location>
</feature>
<feature type="signal peptide" evidence="5">
    <location>
        <begin position="1"/>
        <end position="22"/>
    </location>
</feature>
<evidence type="ECO:0000259" key="6">
    <source>
        <dbReference type="Pfam" id="PF13458"/>
    </source>
</evidence>
<evidence type="ECO:0000256" key="5">
    <source>
        <dbReference type="SAM" id="SignalP"/>
    </source>
</evidence>
<name>A0A974NE40_9GAMM</name>
<evidence type="ECO:0000256" key="3">
    <source>
        <dbReference type="ARBA" id="ARBA00022729"/>
    </source>
</evidence>
<dbReference type="KEGG" id="eaz:JHT90_12125"/>
<reference evidence="7 8" key="1">
    <citation type="submission" date="2021-01" db="EMBL/GenBank/DDBJ databases">
        <title>Entomomonas sp. F2A isolated from a house cricket (Acheta domesticus).</title>
        <authorList>
            <person name="Spergser J."/>
            <person name="Busse H.-J."/>
        </authorList>
    </citation>
    <scope>NUCLEOTIDE SEQUENCE [LARGE SCALE GENOMIC DNA]</scope>
    <source>
        <strain evidence="7 8">F2A</strain>
    </source>
</reference>
<dbReference type="GO" id="GO:0006865">
    <property type="term" value="P:amino acid transport"/>
    <property type="evidence" value="ECO:0007669"/>
    <property type="project" value="UniProtKB-KW"/>
</dbReference>
<keyword evidence="8" id="KW-1185">Reference proteome</keyword>
<dbReference type="Pfam" id="PF13458">
    <property type="entry name" value="Peripla_BP_6"/>
    <property type="match status" value="1"/>
</dbReference>
<dbReference type="PANTHER" id="PTHR47151">
    <property type="entry name" value="LEU/ILE/VAL-BINDING ABC TRANSPORTER SUBUNIT"/>
    <property type="match status" value="1"/>
</dbReference>
<dbReference type="InterPro" id="IPR000709">
    <property type="entry name" value="Leu_Ile_Val-bd"/>
</dbReference>
<evidence type="ECO:0000313" key="7">
    <source>
        <dbReference type="EMBL" id="QQP85121.1"/>
    </source>
</evidence>
<evidence type="ECO:0000256" key="4">
    <source>
        <dbReference type="ARBA" id="ARBA00022970"/>
    </source>
</evidence>
<dbReference type="Proteomes" id="UP000595278">
    <property type="component" value="Chromosome"/>
</dbReference>
<evidence type="ECO:0000313" key="8">
    <source>
        <dbReference type="Proteomes" id="UP000595278"/>
    </source>
</evidence>
<dbReference type="InterPro" id="IPR028082">
    <property type="entry name" value="Peripla_BP_I"/>
</dbReference>
<dbReference type="PRINTS" id="PR00337">
    <property type="entry name" value="LEUILEVALBP"/>
</dbReference>
<evidence type="ECO:0000256" key="1">
    <source>
        <dbReference type="ARBA" id="ARBA00010062"/>
    </source>
</evidence>
<gene>
    <name evidence="7" type="ORF">JHT90_12125</name>
</gene>
<feature type="chain" id="PRO_5036730884" evidence="5">
    <location>
        <begin position="23"/>
        <end position="370"/>
    </location>
</feature>
<proteinExistence type="inferred from homology"/>
<keyword evidence="3 5" id="KW-0732">Signal</keyword>
<protein>
    <submittedName>
        <fullName evidence="7">High-affinity branched-chain amino acid ABC transporter substrate-binding protein</fullName>
    </submittedName>
</protein>
<organism evidence="7 8">
    <name type="scientific">Entomomonas asaccharolytica</name>
    <dbReference type="NCBI Taxonomy" id="2785331"/>
    <lineage>
        <taxon>Bacteria</taxon>
        <taxon>Pseudomonadati</taxon>
        <taxon>Pseudomonadota</taxon>
        <taxon>Gammaproteobacteria</taxon>
        <taxon>Pseudomonadales</taxon>
        <taxon>Pseudomonadaceae</taxon>
        <taxon>Entomomonas</taxon>
    </lineage>
</organism>
<dbReference type="Gene3D" id="3.40.50.2300">
    <property type="match status" value="2"/>
</dbReference>
<evidence type="ECO:0000256" key="2">
    <source>
        <dbReference type="ARBA" id="ARBA00022448"/>
    </source>
</evidence>
<dbReference type="PANTHER" id="PTHR47151:SF3">
    <property type="entry name" value="LEUCINE-SPECIFIC-BINDING PROTEIN"/>
    <property type="match status" value="1"/>
</dbReference>
<dbReference type="AlphaFoldDB" id="A0A974NE40"/>
<dbReference type="RefSeq" id="WP_201091328.1">
    <property type="nucleotide sequence ID" value="NZ_CP067393.1"/>
</dbReference>
<dbReference type="EMBL" id="CP067393">
    <property type="protein sequence ID" value="QQP85121.1"/>
    <property type="molecule type" value="Genomic_DNA"/>
</dbReference>
<dbReference type="CDD" id="cd06342">
    <property type="entry name" value="PBP1_ABC_LIVBP-like"/>
    <property type="match status" value="1"/>
</dbReference>
<dbReference type="InterPro" id="IPR028081">
    <property type="entry name" value="Leu-bd"/>
</dbReference>
<dbReference type="NCBIfam" id="NF011933">
    <property type="entry name" value="PRK15404.1"/>
    <property type="match status" value="1"/>
</dbReference>